<keyword evidence="5" id="KW-1003">Cell membrane</keyword>
<dbReference type="Gene3D" id="1.10.287.1700">
    <property type="match status" value="1"/>
</dbReference>
<evidence type="ECO:0000313" key="14">
    <source>
        <dbReference type="Proteomes" id="UP000219621"/>
    </source>
</evidence>
<evidence type="ECO:0000256" key="8">
    <source>
        <dbReference type="ARBA" id="ARBA00022927"/>
    </source>
</evidence>
<keyword evidence="8" id="KW-0653">Protein transport</keyword>
<dbReference type="Pfam" id="PF02050">
    <property type="entry name" value="FliJ"/>
    <property type="match status" value="1"/>
</dbReference>
<keyword evidence="13" id="KW-0966">Cell projection</keyword>
<evidence type="ECO:0000256" key="9">
    <source>
        <dbReference type="ARBA" id="ARBA00023136"/>
    </source>
</evidence>
<comment type="subcellular location">
    <subcellularLocation>
        <location evidence="1">Cell membrane</location>
        <topology evidence="1">Peripheral membrane protein</topology>
        <orientation evidence="1">Cytoplasmic side</orientation>
    </subcellularLocation>
</comment>
<dbReference type="Proteomes" id="UP000219621">
    <property type="component" value="Unassembled WGS sequence"/>
</dbReference>
<dbReference type="InterPro" id="IPR012823">
    <property type="entry name" value="Flagell_FliJ"/>
</dbReference>
<dbReference type="GO" id="GO:0005886">
    <property type="term" value="C:plasma membrane"/>
    <property type="evidence" value="ECO:0007669"/>
    <property type="project" value="UniProtKB-SubCell"/>
</dbReference>
<dbReference type="RefSeq" id="WP_097279495.1">
    <property type="nucleotide sequence ID" value="NZ_OCNJ01000005.1"/>
</dbReference>
<keyword evidence="10" id="KW-1006">Bacterial flagellum protein export</keyword>
<keyword evidence="11" id="KW-0175">Coiled coil</keyword>
<evidence type="ECO:0000256" key="11">
    <source>
        <dbReference type="SAM" id="Coils"/>
    </source>
</evidence>
<comment type="similarity">
    <text evidence="2">Belongs to the FliJ family.</text>
</comment>
<proteinExistence type="inferred from homology"/>
<feature type="region of interest" description="Disordered" evidence="12">
    <location>
        <begin position="111"/>
        <end position="146"/>
    </location>
</feature>
<dbReference type="GO" id="GO:0044781">
    <property type="term" value="P:bacterial-type flagellum organization"/>
    <property type="evidence" value="ECO:0007669"/>
    <property type="project" value="UniProtKB-KW"/>
</dbReference>
<dbReference type="GO" id="GO:0015031">
    <property type="term" value="P:protein transport"/>
    <property type="evidence" value="ECO:0007669"/>
    <property type="project" value="UniProtKB-KW"/>
</dbReference>
<keyword evidence="7" id="KW-1005">Bacterial flagellum biogenesis</keyword>
<keyword evidence="9" id="KW-0472">Membrane</keyword>
<evidence type="ECO:0000256" key="4">
    <source>
        <dbReference type="ARBA" id="ARBA00022448"/>
    </source>
</evidence>
<dbReference type="InterPro" id="IPR053716">
    <property type="entry name" value="Flag_assembly_chemotaxis_eff"/>
</dbReference>
<evidence type="ECO:0000256" key="5">
    <source>
        <dbReference type="ARBA" id="ARBA00022475"/>
    </source>
</evidence>
<keyword evidence="6" id="KW-0145">Chemotaxis</keyword>
<organism evidence="13 14">
    <name type="scientific">Caenispirillum bisanense</name>
    <dbReference type="NCBI Taxonomy" id="414052"/>
    <lineage>
        <taxon>Bacteria</taxon>
        <taxon>Pseudomonadati</taxon>
        <taxon>Pseudomonadota</taxon>
        <taxon>Alphaproteobacteria</taxon>
        <taxon>Rhodospirillales</taxon>
        <taxon>Novispirillaceae</taxon>
        <taxon>Caenispirillum</taxon>
    </lineage>
</organism>
<dbReference type="GO" id="GO:0009288">
    <property type="term" value="C:bacterial-type flagellum"/>
    <property type="evidence" value="ECO:0007669"/>
    <property type="project" value="InterPro"/>
</dbReference>
<evidence type="ECO:0000256" key="12">
    <source>
        <dbReference type="SAM" id="MobiDB-lite"/>
    </source>
</evidence>
<feature type="compositionally biased region" description="Basic and acidic residues" evidence="12">
    <location>
        <begin position="111"/>
        <end position="128"/>
    </location>
</feature>
<evidence type="ECO:0000256" key="3">
    <source>
        <dbReference type="ARBA" id="ARBA00020392"/>
    </source>
</evidence>
<dbReference type="EMBL" id="OCNJ01000005">
    <property type="protein sequence ID" value="SOD96025.1"/>
    <property type="molecule type" value="Genomic_DNA"/>
</dbReference>
<name>A0A286GKG4_9PROT</name>
<evidence type="ECO:0000256" key="7">
    <source>
        <dbReference type="ARBA" id="ARBA00022795"/>
    </source>
</evidence>
<dbReference type="AlphaFoldDB" id="A0A286GKG4"/>
<protein>
    <recommendedName>
        <fullName evidence="3">Flagellar FliJ protein</fullName>
    </recommendedName>
</protein>
<dbReference type="GO" id="GO:0006935">
    <property type="term" value="P:chemotaxis"/>
    <property type="evidence" value="ECO:0007669"/>
    <property type="project" value="UniProtKB-KW"/>
</dbReference>
<evidence type="ECO:0000313" key="13">
    <source>
        <dbReference type="EMBL" id="SOD96025.1"/>
    </source>
</evidence>
<keyword evidence="13" id="KW-0282">Flagellum</keyword>
<gene>
    <name evidence="13" type="ORF">SAMN05421508_105116</name>
</gene>
<feature type="coiled-coil region" evidence="11">
    <location>
        <begin position="19"/>
        <end position="99"/>
    </location>
</feature>
<keyword evidence="13" id="KW-0969">Cilium</keyword>
<sequence length="146" mass="17443">MAKGLHSVIRLHKWTVDEKRRALGQLQSQEEQILRMQRELQEELAREQALARQDVTFAMAFGRYLPRYVARRDALARALVDIRRRIDKARQDLAEAFLDLKTFEITQASRDLAEKRERDRKEQERMDEIGLTLHRRREQQRKDGGF</sequence>
<dbReference type="GO" id="GO:0071973">
    <property type="term" value="P:bacterial-type flagellum-dependent cell motility"/>
    <property type="evidence" value="ECO:0007669"/>
    <property type="project" value="InterPro"/>
</dbReference>
<evidence type="ECO:0000256" key="10">
    <source>
        <dbReference type="ARBA" id="ARBA00023225"/>
    </source>
</evidence>
<evidence type="ECO:0000256" key="6">
    <source>
        <dbReference type="ARBA" id="ARBA00022500"/>
    </source>
</evidence>
<accession>A0A286GKG4</accession>
<reference evidence="13 14" key="1">
    <citation type="submission" date="2017-09" db="EMBL/GenBank/DDBJ databases">
        <authorList>
            <person name="Ehlers B."/>
            <person name="Leendertz F.H."/>
        </authorList>
    </citation>
    <scope>NUCLEOTIDE SEQUENCE [LARGE SCALE GENOMIC DNA]</scope>
    <source>
        <strain evidence="13 14">USBA 140</strain>
    </source>
</reference>
<evidence type="ECO:0000256" key="1">
    <source>
        <dbReference type="ARBA" id="ARBA00004413"/>
    </source>
</evidence>
<keyword evidence="14" id="KW-1185">Reference proteome</keyword>
<keyword evidence="4" id="KW-0813">Transport</keyword>
<evidence type="ECO:0000256" key="2">
    <source>
        <dbReference type="ARBA" id="ARBA00010004"/>
    </source>
</evidence>